<protein>
    <recommendedName>
        <fullName evidence="4">Reverse transcriptase Ty1/copia-type domain-containing protein</fullName>
    </recommendedName>
</protein>
<gene>
    <name evidence="2" type="ORF">EVAR_100846_1</name>
</gene>
<dbReference type="Proteomes" id="UP000299102">
    <property type="component" value="Unassembled WGS sequence"/>
</dbReference>
<proteinExistence type="predicted"/>
<evidence type="ECO:0000313" key="2">
    <source>
        <dbReference type="EMBL" id="GBP14021.1"/>
    </source>
</evidence>
<reference evidence="2 3" key="1">
    <citation type="journal article" date="2019" name="Commun. Biol.">
        <title>The bagworm genome reveals a unique fibroin gene that provides high tensile strength.</title>
        <authorList>
            <person name="Kono N."/>
            <person name="Nakamura H."/>
            <person name="Ohtoshi R."/>
            <person name="Tomita M."/>
            <person name="Numata K."/>
            <person name="Arakawa K."/>
        </authorList>
    </citation>
    <scope>NUCLEOTIDE SEQUENCE [LARGE SCALE GENOMIC DNA]</scope>
</reference>
<evidence type="ECO:0000313" key="3">
    <source>
        <dbReference type="Proteomes" id="UP000299102"/>
    </source>
</evidence>
<comment type="caution">
    <text evidence="2">The sequence shown here is derived from an EMBL/GenBank/DDBJ whole genome shotgun (WGS) entry which is preliminary data.</text>
</comment>
<organism evidence="2 3">
    <name type="scientific">Eumeta variegata</name>
    <name type="common">Bagworm moth</name>
    <name type="synonym">Eumeta japonica</name>
    <dbReference type="NCBI Taxonomy" id="151549"/>
    <lineage>
        <taxon>Eukaryota</taxon>
        <taxon>Metazoa</taxon>
        <taxon>Ecdysozoa</taxon>
        <taxon>Arthropoda</taxon>
        <taxon>Hexapoda</taxon>
        <taxon>Insecta</taxon>
        <taxon>Pterygota</taxon>
        <taxon>Neoptera</taxon>
        <taxon>Endopterygota</taxon>
        <taxon>Lepidoptera</taxon>
        <taxon>Glossata</taxon>
        <taxon>Ditrysia</taxon>
        <taxon>Tineoidea</taxon>
        <taxon>Psychidae</taxon>
        <taxon>Oiketicinae</taxon>
        <taxon>Eumeta</taxon>
    </lineage>
</organism>
<dbReference type="EMBL" id="BGZK01005432">
    <property type="protein sequence ID" value="GBP14021.1"/>
    <property type="molecule type" value="Genomic_DNA"/>
</dbReference>
<feature type="compositionally biased region" description="Polar residues" evidence="1">
    <location>
        <begin position="140"/>
        <end position="152"/>
    </location>
</feature>
<keyword evidence="3" id="KW-1185">Reference proteome</keyword>
<feature type="region of interest" description="Disordered" evidence="1">
    <location>
        <begin position="124"/>
        <end position="179"/>
    </location>
</feature>
<dbReference type="AlphaFoldDB" id="A0A4C1TL32"/>
<name>A0A4C1TL32_EUMVA</name>
<evidence type="ECO:0000256" key="1">
    <source>
        <dbReference type="SAM" id="MobiDB-lite"/>
    </source>
</evidence>
<evidence type="ECO:0008006" key="4">
    <source>
        <dbReference type="Google" id="ProtNLM"/>
    </source>
</evidence>
<accession>A0A4C1TL32</accession>
<sequence length="238" mass="27404">MKDMGAIKRYLGIEFHQDLKLDEIFLSQRNYAEVILERVGMAQCKIVSTRMETNCKISSSHIKDEQVMASILISNLCCCLQKENSRKHLATNNVISINKDINHNRGQNLGQDCLSIIFNLEHNSTNHQGNNHQPPPEPMDTSSGNTAYRQPTSPNPFYHQPWKRGREPSGNYRNNKQMRNNNIITREDDNSSTIVETVDRRKETSNINYTIGNDMYRERIDKLMKENNGIGPLPSRQQ</sequence>
<dbReference type="OrthoDB" id="8041783at2759"/>